<organism evidence="1 2">
    <name type="scientific">Meloidogyne hapla</name>
    <name type="common">Root-knot nematode worm</name>
    <dbReference type="NCBI Taxonomy" id="6305"/>
    <lineage>
        <taxon>Eukaryota</taxon>
        <taxon>Metazoa</taxon>
        <taxon>Ecdysozoa</taxon>
        <taxon>Nematoda</taxon>
        <taxon>Chromadorea</taxon>
        <taxon>Rhabditida</taxon>
        <taxon>Tylenchina</taxon>
        <taxon>Tylenchomorpha</taxon>
        <taxon>Tylenchoidea</taxon>
        <taxon>Meloidogynidae</taxon>
        <taxon>Meloidogyninae</taxon>
        <taxon>Meloidogyne</taxon>
    </lineage>
</organism>
<dbReference type="AlphaFoldDB" id="A0A1I8BQ45"/>
<name>A0A1I8BQ45_MELHA</name>
<dbReference type="Proteomes" id="UP000095281">
    <property type="component" value="Unplaced"/>
</dbReference>
<keyword evidence="1" id="KW-1185">Reference proteome</keyword>
<sequence length="102" mass="11810">MKNITAFFGQLQEYKPNDSYIRVTESQEEFAKDILMIFVNNLNSGNLDDIKIDHYGQLIPYTRHGGYNPIEDPKNKLDCFYELMNNSSVLKGGIFKPLFVKI</sequence>
<protein>
    <submittedName>
        <fullName evidence="2">COesterase domain-containing protein</fullName>
    </submittedName>
</protein>
<accession>A0A1I8BQ45</accession>
<dbReference type="WBParaSite" id="MhA1_Contig357.frz3.gene25">
    <property type="protein sequence ID" value="MhA1_Contig357.frz3.gene25"/>
    <property type="gene ID" value="MhA1_Contig357.frz3.gene25"/>
</dbReference>
<proteinExistence type="predicted"/>
<reference evidence="2" key="1">
    <citation type="submission" date="2016-11" db="UniProtKB">
        <authorList>
            <consortium name="WormBaseParasite"/>
        </authorList>
    </citation>
    <scope>IDENTIFICATION</scope>
</reference>
<evidence type="ECO:0000313" key="1">
    <source>
        <dbReference type="Proteomes" id="UP000095281"/>
    </source>
</evidence>
<evidence type="ECO:0000313" key="2">
    <source>
        <dbReference type="WBParaSite" id="MhA1_Contig357.frz3.gene25"/>
    </source>
</evidence>